<proteinExistence type="inferred from homology"/>
<dbReference type="AlphaFoldDB" id="A0A9X1VZ50"/>
<feature type="chain" id="PRO_5040921710" evidence="2">
    <location>
        <begin position="31"/>
        <end position="334"/>
    </location>
</feature>
<dbReference type="InterPro" id="IPR005064">
    <property type="entry name" value="BUG"/>
</dbReference>
<dbReference type="InterPro" id="IPR042100">
    <property type="entry name" value="Bug_dom1"/>
</dbReference>
<dbReference type="PIRSF" id="PIRSF017082">
    <property type="entry name" value="YflP"/>
    <property type="match status" value="1"/>
</dbReference>
<dbReference type="PANTHER" id="PTHR42928">
    <property type="entry name" value="TRICARBOXYLATE-BINDING PROTEIN"/>
    <property type="match status" value="1"/>
</dbReference>
<sequence>MNPNFKPNRRNVLVASSLFAMNLVAKSAFAQRPAWPDKPIRLVIPFASGGTADLVARLLANVLSERLGQPVVVDAKAGANGIIGADAVAKAAPDGATLLLHSSAHAINASLYKKLPYDTERAFTAVAPVVAPGVFVIAVHPSLPARNLRELIDYARVHPDTVSYGSAGIGNGLHLAGEMLAQAAGIRLLHVPYKGAAPIVNDLVGGQIKMMFNSPLAVQSFVKEGKLRLIAQTGLKRSAALPDLPTVSESGLPGYEATSWYGLYAPAGTPADIVARLNAETLRAMNLPEVMDKLAVLGTGALAPTSPAQFAAFTHGEIERYARVIRAAQLSLDS</sequence>
<dbReference type="PANTHER" id="PTHR42928:SF5">
    <property type="entry name" value="BLR1237 PROTEIN"/>
    <property type="match status" value="1"/>
</dbReference>
<organism evidence="3 4">
    <name type="scientific">Variovorax terrae</name>
    <dbReference type="NCBI Taxonomy" id="2923278"/>
    <lineage>
        <taxon>Bacteria</taxon>
        <taxon>Pseudomonadati</taxon>
        <taxon>Pseudomonadota</taxon>
        <taxon>Betaproteobacteria</taxon>
        <taxon>Burkholderiales</taxon>
        <taxon>Comamonadaceae</taxon>
        <taxon>Variovorax</taxon>
    </lineage>
</organism>
<protein>
    <submittedName>
        <fullName evidence="3">Tripartite tricarboxylate transporter substrate binding protein</fullName>
    </submittedName>
</protein>
<evidence type="ECO:0000313" key="4">
    <source>
        <dbReference type="Proteomes" id="UP001139447"/>
    </source>
</evidence>
<gene>
    <name evidence="3" type="ORF">MMF98_20310</name>
</gene>
<comment type="similarity">
    <text evidence="1">Belongs to the UPF0065 (bug) family.</text>
</comment>
<evidence type="ECO:0000256" key="2">
    <source>
        <dbReference type="SAM" id="SignalP"/>
    </source>
</evidence>
<name>A0A9X1VZ50_9BURK</name>
<evidence type="ECO:0000256" key="1">
    <source>
        <dbReference type="ARBA" id="ARBA00006987"/>
    </source>
</evidence>
<keyword evidence="2" id="KW-0732">Signal</keyword>
<dbReference type="SUPFAM" id="SSF53850">
    <property type="entry name" value="Periplasmic binding protein-like II"/>
    <property type="match status" value="1"/>
</dbReference>
<dbReference type="Pfam" id="PF03401">
    <property type="entry name" value="TctC"/>
    <property type="match status" value="1"/>
</dbReference>
<keyword evidence="4" id="KW-1185">Reference proteome</keyword>
<evidence type="ECO:0000313" key="3">
    <source>
        <dbReference type="EMBL" id="MCJ0765564.1"/>
    </source>
</evidence>
<dbReference type="RefSeq" id="WP_243309112.1">
    <property type="nucleotide sequence ID" value="NZ_JALGBI010000003.1"/>
</dbReference>
<dbReference type="CDD" id="cd13578">
    <property type="entry name" value="PBP2_Bug27"/>
    <property type="match status" value="1"/>
</dbReference>
<dbReference type="EMBL" id="JALGBI010000003">
    <property type="protein sequence ID" value="MCJ0765564.1"/>
    <property type="molecule type" value="Genomic_DNA"/>
</dbReference>
<comment type="caution">
    <text evidence="3">The sequence shown here is derived from an EMBL/GenBank/DDBJ whole genome shotgun (WGS) entry which is preliminary data.</text>
</comment>
<dbReference type="Proteomes" id="UP001139447">
    <property type="component" value="Unassembled WGS sequence"/>
</dbReference>
<reference evidence="3" key="1">
    <citation type="submission" date="2022-03" db="EMBL/GenBank/DDBJ databases">
        <authorList>
            <person name="Woo C.Y."/>
        </authorList>
    </citation>
    <scope>NUCLEOTIDE SEQUENCE</scope>
    <source>
        <strain evidence="3">CYS-02</strain>
    </source>
</reference>
<dbReference type="Gene3D" id="3.40.190.10">
    <property type="entry name" value="Periplasmic binding protein-like II"/>
    <property type="match status" value="1"/>
</dbReference>
<feature type="signal peptide" evidence="2">
    <location>
        <begin position="1"/>
        <end position="30"/>
    </location>
</feature>
<accession>A0A9X1VZ50</accession>
<dbReference type="Gene3D" id="3.40.190.150">
    <property type="entry name" value="Bordetella uptake gene, domain 1"/>
    <property type="match status" value="1"/>
</dbReference>